<dbReference type="PANTHER" id="PTHR33731:SF2">
    <property type="entry name" value="ORGAN-SPECIFIC PROTEIN S2-LIKE"/>
    <property type="match status" value="1"/>
</dbReference>
<dbReference type="AlphaFoldDB" id="A0A9C6WR42"/>
<dbReference type="Proteomes" id="UP000515211">
    <property type="component" value="Chromosome 3"/>
</dbReference>
<reference evidence="3" key="2">
    <citation type="submission" date="2025-08" db="UniProtKB">
        <authorList>
            <consortium name="RefSeq"/>
        </authorList>
    </citation>
    <scope>IDENTIFICATION</scope>
    <source>
        <tissue evidence="3">Whole plant</tissue>
    </source>
</reference>
<proteinExistence type="predicted"/>
<evidence type="ECO:0000313" key="3">
    <source>
        <dbReference type="RefSeq" id="XP_052114949.1"/>
    </source>
</evidence>
<dbReference type="GeneID" id="107476687"/>
<keyword evidence="1" id="KW-0732">Signal</keyword>
<feature type="signal peptide" evidence="1">
    <location>
        <begin position="1"/>
        <end position="22"/>
    </location>
</feature>
<dbReference type="PANTHER" id="PTHR33731">
    <property type="entry name" value="PROTEIN, PUTATIVE-RELATED"/>
    <property type="match status" value="1"/>
</dbReference>
<gene>
    <name evidence="3" type="primary">LOC107476687</name>
</gene>
<feature type="chain" id="PRO_5039664670" evidence="1">
    <location>
        <begin position="23"/>
        <end position="138"/>
    </location>
</feature>
<protein>
    <submittedName>
        <fullName evidence="3">Organ-specific protein S2-like</fullName>
    </submittedName>
</protein>
<dbReference type="KEGG" id="adu:107476687"/>
<accession>A0A9C6WR42</accession>
<sequence length="138" mass="15860">MMTKPTTLAFLSLLFFVLFVAAVESRKEPGMVEGFQSLLQVKVENKPNSQEILLDEGPNNKQKCEEKKVMIMEKEMILEDFEPSSSITTNNNDNIHFKLKNIEFEPRPSATAYNNDNIHATLKNSEFEPKTKYNCLQQ</sequence>
<evidence type="ECO:0000313" key="2">
    <source>
        <dbReference type="Proteomes" id="UP000515211"/>
    </source>
</evidence>
<name>A0A9C6WR42_ARADU</name>
<dbReference type="RefSeq" id="XP_052114949.1">
    <property type="nucleotide sequence ID" value="XM_052258989.1"/>
</dbReference>
<organism evidence="2 3">
    <name type="scientific">Arachis duranensis</name>
    <name type="common">Wild peanut</name>
    <dbReference type="NCBI Taxonomy" id="130453"/>
    <lineage>
        <taxon>Eukaryota</taxon>
        <taxon>Viridiplantae</taxon>
        <taxon>Streptophyta</taxon>
        <taxon>Embryophyta</taxon>
        <taxon>Tracheophyta</taxon>
        <taxon>Spermatophyta</taxon>
        <taxon>Magnoliopsida</taxon>
        <taxon>eudicotyledons</taxon>
        <taxon>Gunneridae</taxon>
        <taxon>Pentapetalae</taxon>
        <taxon>rosids</taxon>
        <taxon>fabids</taxon>
        <taxon>Fabales</taxon>
        <taxon>Fabaceae</taxon>
        <taxon>Papilionoideae</taxon>
        <taxon>50 kb inversion clade</taxon>
        <taxon>dalbergioids sensu lato</taxon>
        <taxon>Dalbergieae</taxon>
        <taxon>Pterocarpus clade</taxon>
        <taxon>Arachis</taxon>
    </lineage>
</organism>
<dbReference type="InterPro" id="IPR024489">
    <property type="entry name" value="Organ_specific_prot"/>
</dbReference>
<dbReference type="Pfam" id="PF10950">
    <property type="entry name" value="Organ_specific"/>
    <property type="match status" value="1"/>
</dbReference>
<keyword evidence="2" id="KW-1185">Reference proteome</keyword>
<reference evidence="2" key="1">
    <citation type="journal article" date="2016" name="Nat. Genet.">
        <title>The genome sequences of Arachis duranensis and Arachis ipaensis, the diploid ancestors of cultivated peanut.</title>
        <authorList>
            <person name="Bertioli D.J."/>
            <person name="Cannon S.B."/>
            <person name="Froenicke L."/>
            <person name="Huang G."/>
            <person name="Farmer A.D."/>
            <person name="Cannon E.K."/>
            <person name="Liu X."/>
            <person name="Gao D."/>
            <person name="Clevenger J."/>
            <person name="Dash S."/>
            <person name="Ren L."/>
            <person name="Moretzsohn M.C."/>
            <person name="Shirasawa K."/>
            <person name="Huang W."/>
            <person name="Vidigal B."/>
            <person name="Abernathy B."/>
            <person name="Chu Y."/>
            <person name="Niederhuth C.E."/>
            <person name="Umale P."/>
            <person name="Araujo A.C."/>
            <person name="Kozik A."/>
            <person name="Kim K.D."/>
            <person name="Burow M.D."/>
            <person name="Varshney R.K."/>
            <person name="Wang X."/>
            <person name="Zhang X."/>
            <person name="Barkley N."/>
            <person name="Guimaraes P.M."/>
            <person name="Isobe S."/>
            <person name="Guo B."/>
            <person name="Liao B."/>
            <person name="Stalker H.T."/>
            <person name="Schmitz R.J."/>
            <person name="Scheffler B.E."/>
            <person name="Leal-Bertioli S.C."/>
            <person name="Xun X."/>
            <person name="Jackson S.A."/>
            <person name="Michelmore R."/>
            <person name="Ozias-Akins P."/>
        </authorList>
    </citation>
    <scope>NUCLEOTIDE SEQUENCE [LARGE SCALE GENOMIC DNA]</scope>
    <source>
        <strain evidence="2">cv. V14167</strain>
    </source>
</reference>
<evidence type="ECO:0000256" key="1">
    <source>
        <dbReference type="SAM" id="SignalP"/>
    </source>
</evidence>